<evidence type="ECO:0000313" key="5">
    <source>
        <dbReference type="Proteomes" id="UP000469125"/>
    </source>
</evidence>
<dbReference type="Gene3D" id="3.40.50.720">
    <property type="entry name" value="NAD(P)-binding Rossmann-like Domain"/>
    <property type="match status" value="1"/>
</dbReference>
<organism evidence="4 5">
    <name type="scientific">Ornithinibacillus caprae</name>
    <dbReference type="NCBI Taxonomy" id="2678566"/>
    <lineage>
        <taxon>Bacteria</taxon>
        <taxon>Bacillati</taxon>
        <taxon>Bacillota</taxon>
        <taxon>Bacilli</taxon>
        <taxon>Bacillales</taxon>
        <taxon>Bacillaceae</taxon>
        <taxon>Ornithinibacillus</taxon>
    </lineage>
</organism>
<proteinExistence type="inferred from homology"/>
<accession>A0A6N8FCC6</accession>
<keyword evidence="2" id="KW-0560">Oxidoreductase</keyword>
<evidence type="ECO:0000256" key="1">
    <source>
        <dbReference type="ARBA" id="ARBA00006484"/>
    </source>
</evidence>
<dbReference type="GO" id="GO:0016020">
    <property type="term" value="C:membrane"/>
    <property type="evidence" value="ECO:0007669"/>
    <property type="project" value="TreeGrafter"/>
</dbReference>
<dbReference type="PROSITE" id="PS00061">
    <property type="entry name" value="ADH_SHORT"/>
    <property type="match status" value="1"/>
</dbReference>
<dbReference type="InterPro" id="IPR002347">
    <property type="entry name" value="SDR_fam"/>
</dbReference>
<dbReference type="RefSeq" id="WP_155666680.1">
    <property type="nucleotide sequence ID" value="NZ_WOCA01000001.1"/>
</dbReference>
<evidence type="ECO:0000313" key="4">
    <source>
        <dbReference type="EMBL" id="MUK87203.1"/>
    </source>
</evidence>
<dbReference type="GO" id="GO:0016491">
    <property type="term" value="F:oxidoreductase activity"/>
    <property type="evidence" value="ECO:0007669"/>
    <property type="project" value="UniProtKB-KW"/>
</dbReference>
<comment type="similarity">
    <text evidence="1 3">Belongs to the short-chain dehydrogenases/reductases (SDR) family.</text>
</comment>
<dbReference type="PANTHER" id="PTHR44196">
    <property type="entry name" value="DEHYDROGENASE/REDUCTASE SDR FAMILY MEMBER 7B"/>
    <property type="match status" value="1"/>
</dbReference>
<keyword evidence="5" id="KW-1185">Reference proteome</keyword>
<reference evidence="4 5" key="1">
    <citation type="submission" date="2019-11" db="EMBL/GenBank/DDBJ databases">
        <authorList>
            <person name="Li X."/>
        </authorList>
    </citation>
    <scope>NUCLEOTIDE SEQUENCE [LARGE SCALE GENOMIC DNA]</scope>
    <source>
        <strain evidence="4 5">L9</strain>
    </source>
</reference>
<dbReference type="SUPFAM" id="SSF51735">
    <property type="entry name" value="NAD(P)-binding Rossmann-fold domains"/>
    <property type="match status" value="1"/>
</dbReference>
<name>A0A6N8FCC6_9BACI</name>
<dbReference type="Proteomes" id="UP000469125">
    <property type="component" value="Unassembled WGS sequence"/>
</dbReference>
<sequence>MRDKVKQKKIIITGASSGIGEKIAWHIAKSGGIPIMVARSIDKLKQLQTAMKNELDTTSFVYQIDLLDPNQLTATFHSIIDEHVEVHGLINNAGVGIFESANDLSWQDIERMFQLNVYALIKGTKTVLPHFLRNKKGSCHIINIASQAGKMATPKSSVYAATKHAVLGFTNAIRLELSEENIFVTAVNLGPVRTAFFKTADPHGTYQQNVARYMLDPDKVAKKVVSVLFTSRREINMPRWMEVGSKLYNLFPGMMEMVLKRQFNKK</sequence>
<gene>
    <name evidence="4" type="ORF">GMD78_02155</name>
</gene>
<dbReference type="InterPro" id="IPR020904">
    <property type="entry name" value="Sc_DH/Rdtase_CS"/>
</dbReference>
<comment type="caution">
    <text evidence="4">The sequence shown here is derived from an EMBL/GenBank/DDBJ whole genome shotgun (WGS) entry which is preliminary data.</text>
</comment>
<evidence type="ECO:0000256" key="3">
    <source>
        <dbReference type="RuleBase" id="RU000363"/>
    </source>
</evidence>
<dbReference type="PANTHER" id="PTHR44196:SF1">
    <property type="entry name" value="DEHYDROGENASE_REDUCTASE SDR FAMILY MEMBER 7B"/>
    <property type="match status" value="1"/>
</dbReference>
<dbReference type="Pfam" id="PF00106">
    <property type="entry name" value="adh_short"/>
    <property type="match status" value="1"/>
</dbReference>
<evidence type="ECO:0000256" key="2">
    <source>
        <dbReference type="ARBA" id="ARBA00023002"/>
    </source>
</evidence>
<dbReference type="EMBL" id="WOCA01000001">
    <property type="protein sequence ID" value="MUK87203.1"/>
    <property type="molecule type" value="Genomic_DNA"/>
</dbReference>
<dbReference type="PRINTS" id="PR00081">
    <property type="entry name" value="GDHRDH"/>
</dbReference>
<dbReference type="InterPro" id="IPR036291">
    <property type="entry name" value="NAD(P)-bd_dom_sf"/>
</dbReference>
<protein>
    <submittedName>
        <fullName evidence="4">SDR family NAD(P)-dependent oxidoreductase</fullName>
    </submittedName>
</protein>
<dbReference type="PRINTS" id="PR00080">
    <property type="entry name" value="SDRFAMILY"/>
</dbReference>
<dbReference type="AlphaFoldDB" id="A0A6N8FCC6"/>